<evidence type="ECO:0000256" key="3">
    <source>
        <dbReference type="ARBA" id="ARBA00022723"/>
    </source>
</evidence>
<organism evidence="10 11">
    <name type="scientific">Blepharisma stoltei</name>
    <dbReference type="NCBI Taxonomy" id="1481888"/>
    <lineage>
        <taxon>Eukaryota</taxon>
        <taxon>Sar</taxon>
        <taxon>Alveolata</taxon>
        <taxon>Ciliophora</taxon>
        <taxon>Postciliodesmatophora</taxon>
        <taxon>Heterotrichea</taxon>
        <taxon>Heterotrichida</taxon>
        <taxon>Blepharismidae</taxon>
        <taxon>Blepharisma</taxon>
    </lineage>
</organism>
<dbReference type="GO" id="GO:0008270">
    <property type="term" value="F:zinc ion binding"/>
    <property type="evidence" value="ECO:0007669"/>
    <property type="project" value="UniProtKB-KW"/>
</dbReference>
<proteinExistence type="predicted"/>
<dbReference type="InterPro" id="IPR031248">
    <property type="entry name" value="RNF213"/>
</dbReference>
<name>A0AAU9JAA3_9CILI</name>
<evidence type="ECO:0000256" key="1">
    <source>
        <dbReference type="ARBA" id="ARBA00004496"/>
    </source>
</evidence>
<keyword evidence="2" id="KW-0963">Cytoplasm</keyword>
<accession>A0AAU9JAA3</accession>
<feature type="region of interest" description="Disordered" evidence="8">
    <location>
        <begin position="4575"/>
        <end position="4609"/>
    </location>
</feature>
<keyword evidence="6" id="KW-0391">Immunity</keyword>
<dbReference type="SMART" id="SM00382">
    <property type="entry name" value="AAA"/>
    <property type="match status" value="2"/>
</dbReference>
<comment type="subcellular location">
    <subcellularLocation>
        <location evidence="1">Cytoplasm</location>
    </subcellularLocation>
</comment>
<reference evidence="10" key="1">
    <citation type="submission" date="2021-09" db="EMBL/GenBank/DDBJ databases">
        <authorList>
            <consortium name="AG Swart"/>
            <person name="Singh M."/>
            <person name="Singh A."/>
            <person name="Seah K."/>
            <person name="Emmerich C."/>
        </authorList>
    </citation>
    <scope>NUCLEOTIDE SEQUENCE</scope>
    <source>
        <strain evidence="10">ATCC30299</strain>
    </source>
</reference>
<dbReference type="InterPro" id="IPR027417">
    <property type="entry name" value="P-loop_NTPase"/>
</dbReference>
<keyword evidence="7" id="KW-0175">Coiled coil</keyword>
<dbReference type="Gene3D" id="3.40.50.300">
    <property type="entry name" value="P-loop containing nucleotide triphosphate hydrolases"/>
    <property type="match status" value="1"/>
</dbReference>
<dbReference type="GO" id="GO:0005737">
    <property type="term" value="C:cytoplasm"/>
    <property type="evidence" value="ECO:0007669"/>
    <property type="project" value="UniProtKB-SubCell"/>
</dbReference>
<protein>
    <recommendedName>
        <fullName evidence="9">RZ-type domain-containing protein</fullName>
    </recommendedName>
</protein>
<dbReference type="EMBL" id="CAJZBQ010000032">
    <property type="protein sequence ID" value="CAG9322652.1"/>
    <property type="molecule type" value="Genomic_DNA"/>
</dbReference>
<dbReference type="GO" id="GO:0002376">
    <property type="term" value="P:immune system process"/>
    <property type="evidence" value="ECO:0007669"/>
    <property type="project" value="UniProtKB-KW"/>
</dbReference>
<dbReference type="Pfam" id="PF20173">
    <property type="entry name" value="ZnF_RZ-type"/>
    <property type="match status" value="1"/>
</dbReference>
<comment type="caution">
    <text evidence="10">The sequence shown here is derived from an EMBL/GenBank/DDBJ whole genome shotgun (WGS) entry which is preliminary data.</text>
</comment>
<dbReference type="GO" id="GO:0004842">
    <property type="term" value="F:ubiquitin-protein transferase activity"/>
    <property type="evidence" value="ECO:0007669"/>
    <property type="project" value="InterPro"/>
</dbReference>
<dbReference type="SUPFAM" id="SSF52540">
    <property type="entry name" value="P-loop containing nucleoside triphosphate hydrolases"/>
    <property type="match status" value="2"/>
</dbReference>
<dbReference type="InterPro" id="IPR003593">
    <property type="entry name" value="AAA+_ATPase"/>
</dbReference>
<feature type="compositionally biased region" description="Basic residues" evidence="8">
    <location>
        <begin position="23"/>
        <end position="44"/>
    </location>
</feature>
<keyword evidence="11" id="KW-1185">Reference proteome</keyword>
<gene>
    <name evidence="10" type="ORF">BSTOLATCC_MIC31775</name>
</gene>
<evidence type="ECO:0000256" key="7">
    <source>
        <dbReference type="SAM" id="Coils"/>
    </source>
</evidence>
<feature type="compositionally biased region" description="Basic and acidic residues" evidence="8">
    <location>
        <begin position="45"/>
        <end position="82"/>
    </location>
</feature>
<feature type="region of interest" description="Disordered" evidence="8">
    <location>
        <begin position="23"/>
        <end position="82"/>
    </location>
</feature>
<evidence type="ECO:0000256" key="5">
    <source>
        <dbReference type="ARBA" id="ARBA00022833"/>
    </source>
</evidence>
<keyword evidence="5" id="KW-0862">Zinc</keyword>
<evidence type="ECO:0000256" key="6">
    <source>
        <dbReference type="ARBA" id="ARBA00022859"/>
    </source>
</evidence>
<dbReference type="Proteomes" id="UP001162131">
    <property type="component" value="Unassembled WGS sequence"/>
</dbReference>
<keyword evidence="3" id="KW-0479">Metal-binding</keyword>
<sequence>MAFSRFSLELKYAWQLKYKSIKMKRQKTSNTQKKKDKKNKKNKNKSNEKGEMLESDNKAGAKLTLEPKDIKEENEPTQEESKDYMILEKHESDPLKTLLAIYSFNDEQYQSNALQLIIQKKDNSTTLEFEQTGFSYTNPFDKKKIWLYKVGYYPYSGCSPYFKISLKKHRVLLADLIHYEKDECIRVFPDENFAFIFNLMFVPNSGIIKSQPAGAAVMDSLIHLICYSYYLLEQSDWTLTFPILAGQFLSYCMNPIATKDTSLELIKLISTAIEYIHADRIDEGCLAILSLLGCFPHNIHSYQIAKIDNTDTFLSFLGNSISSTLEKLKNLQHYPAAIQGLTHMMIFSKFSNKDEWKMILGHIENTEIKEEVIEKFIKNSESHLHLNFNDCEVLFEIIGNLEENKIIDYSLKIAFLCENFSDFVVLLKTIIYKRGTDINLDEWFEKYWNQQELIVFINRYISKNYFLKTDEIAKTLEVLHAMPSSFKILFYESSLANLINAKIKDPYPITDSTLIDLKSIYKDYFDAQLVDPETAKSACSSLIRQGKCLFSDIFQSFELDEEIWKEKFMEWLNTLLPFESSYYRDQIFIFDSEILRMPNDEKDKKYFCREFINLLGARSKYKRISLLSYIPEFNRCNTKLLKEAYSNYCYQNVLNNYDKDQIKTLEYYQANEKDNELATAFLAYKIAITEGDNVSENAIEEHLFCNPSLNHFWCLLIRFFDNFQNLRYVTALVNAITESAENIVQGKVKIKNLLAIKSHSENQREAFNFYIQSCLQIKNRENIDFFGNLENNIFQKLDVIKVYINVLRTYIDIVCNDVEDRDNLETLYRNSTQDYLEADIVDFGFHEDLVSLLNVIRDIVPVINSSIYLNYYLPLEKEKEQSITSKNVGEISKIAYESMISDFNEIMTDIKKYSVAKIIAIFEKVNDFEKEISLINSIFNPNQETIEFFGWCLYFIKSKNNYLRACESLIKLQTLIDFNDQAYIKICNKYTSFIKNINKRSLASFFKISDSLRSNLYMYIDQEREDKLISVLDELSKSEDLIKFASRVRENELEQLKESVNDYDDMYVTTQVILDFEFLWYFFKEIAKTTDSYKTMALFILEKIDGREGKLKEKFSNCRINLPGIKELHNVLNCKEEAKQKQIIGIVKKSTFEIISVGDSYDVNLTYEKNDKQTFNLVNLLELRDRSLLLIHTKTHSKQEENGDTDMAYYSQFNQYSLSIQNILANLKNLDVYGYPNSQCPKKIFSCIDGKYDEVEQFEKDLLEIFSNWEKNLVGHYKSNYYLSFMNGKQFWTLEKYIILKDQTYRRKAENLLTFMGKQSYFAEIEHIRVNEDVESRLQLLAILLDQIPNLEDIRIDNEYEIAPRSVISQNNGEILYIETSKLINAVISAYINSRNKLPRADQVFFCQYATHWKDLLSFFHRCFLNKNGELYLLINCENLSLENQNKAKALFTQLIFDRVGDLQFRLGIITSDPRSSLSSYFKYLDSPRVINLRESQILIDEKLSLIMHLEDKNSIVYTSASAGLGKTTAIRSMANNEGEKLVTFPILGDIDCIDISNRFSIIDLNEDCILHLQLSFVSNAALLNEILMNICLFRTLNYTEDIIIFPKDMLICIEVANTYDNMLYNSIDYLKYLRCVHINGLDLNELIVNSDHSDKLQFIARYLKLYETGRIEAQSVNENHFNFTNKESAIALLTRYFIDKQADKEQITYTQISVFINILDRLLRNFGRSPFDPEIIRTIMNDLVYNNLEFLIKEFENFRATIIDALLLTTEEFTTKSIKNVRRSQFKASQNLWKNEEIQDNQEDFANAFQCTLTWENSNHFTMIFLEDGSFVPIYRNKDQVPESIRKLIFWQHNYNRPGEELAKLIESQEYEIDDYANMSHNGLLQKLQTYNKHGKDLVLEYSNSRYIMTPDNFLKMNLIYLRTQSNIPVIIMGETGCGKTSLIQFFVEEVLGNQLIKISIHAGVTSKEIKEKMGKLVELAYDIGSEEKLWIFFDEFNTTDSIGLICEIMCERSIEGDSLPDNMAFLGACNPYRVSCRKATYEENVGIKKANAKISKLMHIVKPLPDTMIEYVWDFGYLADNDSRKYIHTMLKTRINTNYHDFFVYLICLSHKYFQSKEDVSSVSLRDVTRFIMLYLWFRESIQSKNELRGDLFYENLKKYGLAIDDQVDNGDFDLKAGILAFSHCYYLRISSQRERNEFLEEIVKELDAEFLTVEKILKIVEEEQNDYLARMEITKGTALNQALRENIFAVIPCIINKIPIFICGKPGCSKSLSIQLIFANLRGEKSTDPYFKMLPELTLVPFQGSDSCTSEGILKAFERSKKFLNADSNLLPVIVFDEIGLAEISKHNPLKVLHSLLEIENNVVGFIGISNWRLDASKMNRALYLARPDPDEKDLIHTAMSIYISYSDGLRTHESVINSLAKSYFALKNEYKNTEFTDFYGLRDFYHLIKQVSKNLINRNVLDNQEIAMVVKQGIERNFGGKPGSSNKMGLFFAQVHHFEHIYQYLPEINVLDLINDNLRDPSSRYLMLIGRVDVITYIIDKHLNSLAERRIIVGSKLKNDTDQEEYSFRSLSDIILYMERGISVILKDMDHIYSSLYDLFNQNFAVSGEGEGERRYCRIALGALFNPRCFVHSNFHVIVFMNDDENNLLKADAPFLNRFEKHCLSLESMLNQEQAGLLTELENWVNSILSYQDDSDLIFTKNHIFPIYSRETLALQILFDDSKNKNQVLSDCKKTLLKIAPADILILLELNSLDHEEKSFINSHWREFHSQKFPEVLKLMIENQAPFDKLIAFTYDNRLANQIQEIKSDEIVINEISNFGSEREITKDIEAFYYSETKSLYILELDFSKDSSHLSLIKFIIDREEKETKDYWKCSKLVCVIIHMTRNIKYDSSVILFGSWEIRMFDDLSMETLEISDELLNKTTKELILENQIVNFEENIGSLVENCILRFKYEQTIYASKEKLNSYLLDIIDKIAKDEILIEALKEKSFNLIRQKPRVKDWKSEIFYNSELVSDSNRLFTAITSAISREIESALTILIYLLEEKSALLSYFSEKDQEYGEEKRNVWLSIFKTMKTGNIALQNVNQGNILKLEFELNFPFSKPEYRTITELYKIYKVNKRDKDALGTFVESYREKTVYKDNLAIIEQNKYLQDIFIKDMIRICLARNLMSMEYEFVIFRLFCSSVKDIESFEEKLISFMNFENLLVLLCEIFSVSLISAENLLGIIENSMQLENEEYKEGVYTESDQSESETSEESLESFAEDDFNESLIQSITYVLKVLIKEMMPKHEALIVDKNGLDYPIRVEKIYNLLAETELKGKLELENLDELEFWVYFSSLVAKSKINQQKLLYIHQVGQFYAENENSYIYNKKFVTYIFEMINSEDEFQEQANENDLAAFKASYMKLLLNKNAEYILNIAEEFENSEIWKYSTKLITTALNNSGLIGTISELSKRIGEGENPDFEIDENPYLNAIEILLSDIGLDCKFALLLSDTICKFIKDEEQQEPEELEESNEELKEADNQHDQTEFYKELLIAKAPLVAFLNNYLYDYSGNFSNIKKIISMVQIRIYLEIYSMLLLEDSNNFEPDLQYAMGNVNQFLCESQYGETFRLFCLKNIFYHNQFTIDDLSKFLKAKRGVEWISRIGQLQVENKLEIIPYIQNLKKPYIETVAILNGIIQGQNFYGELSTKILASRSPRERLALGLAFMNEVFTLFTLDERINDNLARWFEDSKEIVVEALGDEFYSLLFNFIHNFSRNSILHLSIGQPQKEVHQSLIICMILINLFAYKDTANPLTSIFFSRSGKIDRNLPNRFNNMFIVASEPSPMLQFTRSTLENFNNLISNTFIAPYARGSTYKCSDTCDYMYFISNCGGPTQLGNCPFCGQQIGGVNHQLVQRPGHENLSHDEALAFLRNSIARQEAQTSKGCKYYRNIGEKIYMRGLKPISSQALHLILGSSLYGLLKLNLISDRDLRDILPNNDNYENFLSRGIEADLNNLENMLGTNERHVWLYEVFSHLPWIIEQISREPSEKDIRDDFETFFENEIINSRLSTPAVIMDYKNRLKSDLEFEASFKDYIEELKGPEDENYPMLKFFRHNEEPSFEAMKNAFELERENKKYGLLRIYFQNYEDIKKVESLYPIIEFTNALLEIYNHTIPREEARVLTIGDAIKDSKNKNLEALFDSFLKAWETKGLDEMQYGCKALKNIPFNRSSSLNFFLIDNKEHGGGMYMASAMLELAEIQNKILLQMNNEISSEKQVENLNIVDPIFYPLQRVKKENLLSLEIDDITIMRICSFNNPEYGMGSEISYDFERLQINLVKNIINKKFLDKTKLDLIQYQLELLNMQNEESGLILEIRNSVHQKHFDEETMIKVNYFLRDLEARERGGISIKLKEIYGSLNYILCYLKNSKINPEKNISEFCRETLNMTKISDFFKSRSHLSSIKLENIIALYEKIEQAYFPYMLKFIRAEYKKEDKSDNFEQRIIEIIQQCDSSNGFPDRHEVQYALLRFIIRCLTADLNEALPIKMYITKSDFWDIDIGFEKIENLGAAFSDEILVSHSVFVFNKIQTINRELDNPREKTMPKVKKNSEKSLKKSSSKRMQQIDRNFR</sequence>
<evidence type="ECO:0000313" key="10">
    <source>
        <dbReference type="EMBL" id="CAG9322652.1"/>
    </source>
</evidence>
<keyword evidence="4" id="KW-0863">Zinc-finger</keyword>
<feature type="domain" description="RZ-type" evidence="9">
    <location>
        <begin position="3834"/>
        <end position="3911"/>
    </location>
</feature>
<dbReference type="PANTHER" id="PTHR22605:SF1">
    <property type="entry name" value="RZ-TYPE DOMAIN-CONTAINING PROTEIN"/>
    <property type="match status" value="1"/>
</dbReference>
<evidence type="ECO:0000256" key="4">
    <source>
        <dbReference type="ARBA" id="ARBA00022771"/>
    </source>
</evidence>
<dbReference type="PROSITE" id="PS51981">
    <property type="entry name" value="ZF_RZ"/>
    <property type="match status" value="1"/>
</dbReference>
<evidence type="ECO:0000259" key="9">
    <source>
        <dbReference type="PROSITE" id="PS51981"/>
    </source>
</evidence>
<dbReference type="InterPro" id="IPR046439">
    <property type="entry name" value="ZF_RZ_dom"/>
</dbReference>
<evidence type="ECO:0000313" key="11">
    <source>
        <dbReference type="Proteomes" id="UP001162131"/>
    </source>
</evidence>
<dbReference type="GO" id="GO:0016887">
    <property type="term" value="F:ATP hydrolysis activity"/>
    <property type="evidence" value="ECO:0007669"/>
    <property type="project" value="InterPro"/>
</dbReference>
<evidence type="ECO:0000256" key="8">
    <source>
        <dbReference type="SAM" id="MobiDB-lite"/>
    </source>
</evidence>
<feature type="coiled-coil region" evidence="7">
    <location>
        <begin position="3502"/>
        <end position="3532"/>
    </location>
</feature>
<feature type="compositionally biased region" description="Basic and acidic residues" evidence="8">
    <location>
        <begin position="4575"/>
        <end position="4593"/>
    </location>
</feature>
<dbReference type="PANTHER" id="PTHR22605">
    <property type="entry name" value="RZ-TYPE DOMAIN-CONTAINING PROTEIN"/>
    <property type="match status" value="1"/>
</dbReference>
<evidence type="ECO:0000256" key="2">
    <source>
        <dbReference type="ARBA" id="ARBA00022490"/>
    </source>
</evidence>